<reference evidence="4" key="1">
    <citation type="submission" date="2023-01" db="EMBL/GenBank/DDBJ databases">
        <title>Xenophilus mangrovi sp. nov., isolated from soil of Mangrove nature reserve.</title>
        <authorList>
            <person name="Xu S."/>
            <person name="Liu Z."/>
            <person name="Xu Y."/>
        </authorList>
    </citation>
    <scope>NUCLEOTIDE SEQUENCE</scope>
    <source>
        <strain evidence="4">YW8</strain>
    </source>
</reference>
<dbReference type="SUPFAM" id="SSF53822">
    <property type="entry name" value="Periplasmic binding protein-like I"/>
    <property type="match status" value="1"/>
</dbReference>
<dbReference type="Proteomes" id="UP001212602">
    <property type="component" value="Unassembled WGS sequence"/>
</dbReference>
<feature type="domain" description="Leucine-binding protein" evidence="3">
    <location>
        <begin position="12"/>
        <end position="348"/>
    </location>
</feature>
<dbReference type="Pfam" id="PF13458">
    <property type="entry name" value="Peripla_BP_6"/>
    <property type="match status" value="1"/>
</dbReference>
<comment type="caution">
    <text evidence="4">The sequence shown here is derived from an EMBL/GenBank/DDBJ whole genome shotgun (WGS) entry which is preliminary data.</text>
</comment>
<dbReference type="EMBL" id="JAQIPB010000005">
    <property type="protein sequence ID" value="MDA7417241.1"/>
    <property type="molecule type" value="Genomic_DNA"/>
</dbReference>
<keyword evidence="5" id="KW-1185">Reference proteome</keyword>
<dbReference type="PANTHER" id="PTHR30483">
    <property type="entry name" value="LEUCINE-SPECIFIC-BINDING PROTEIN"/>
    <property type="match status" value="1"/>
</dbReference>
<evidence type="ECO:0000259" key="3">
    <source>
        <dbReference type="Pfam" id="PF13458"/>
    </source>
</evidence>
<dbReference type="Gene3D" id="3.40.50.2300">
    <property type="match status" value="2"/>
</dbReference>
<dbReference type="PANTHER" id="PTHR30483:SF6">
    <property type="entry name" value="PERIPLASMIC BINDING PROTEIN OF ABC TRANSPORTER FOR NATURAL AMINO ACIDS"/>
    <property type="match status" value="1"/>
</dbReference>
<name>A0AAE3N8T3_9BURK</name>
<accession>A0AAE3N8T3</accession>
<evidence type="ECO:0000313" key="5">
    <source>
        <dbReference type="Proteomes" id="UP001212602"/>
    </source>
</evidence>
<sequence length="382" mass="41251">MAAGAAQAQERVKIGFVTDMSSLYSDVEGKNGAMAIQMAIDDFGGKVLGQPIELLTADHQNKADIAASKAREWIDTAGVTMIFGGTNSGTALATAKVAQEKKRVYFNNGAATSALTNDQCSPYTVHYAYDTVALAKGTGATVVDQGGKSWFFLTADYAFGHALEADTSKVVKDKGGTVVGAVRAPLNASDFSSFLLQAQNSKAQILGLANAGGDTINSIKAAREFGIGKSMKVAGLLVFLSDVHSLGLRNTEGLLHTTSWYWDLNADTRKWAQRFFEKAKRMPTDVQAADYSATMTYLKAVEAAKTTDADKVMAQLKKNPINDFYGKGMIRADGRFVHDMYLVEVKKASESKQPWDYLKVVKTLPGEQVFTTKAETKCALWK</sequence>
<evidence type="ECO:0000313" key="4">
    <source>
        <dbReference type="EMBL" id="MDA7417241.1"/>
    </source>
</evidence>
<comment type="similarity">
    <text evidence="1">Belongs to the leucine-binding protein family.</text>
</comment>
<gene>
    <name evidence="4" type="ORF">PGB34_12800</name>
</gene>
<dbReference type="InterPro" id="IPR051010">
    <property type="entry name" value="BCAA_transport"/>
</dbReference>
<organism evidence="4 5">
    <name type="scientific">Xenophilus arseniciresistens</name>
    <dbReference type="NCBI Taxonomy" id="1283306"/>
    <lineage>
        <taxon>Bacteria</taxon>
        <taxon>Pseudomonadati</taxon>
        <taxon>Pseudomonadota</taxon>
        <taxon>Betaproteobacteria</taxon>
        <taxon>Burkholderiales</taxon>
        <taxon>Comamonadaceae</taxon>
        <taxon>Xenophilus</taxon>
    </lineage>
</organism>
<proteinExistence type="inferred from homology"/>
<dbReference type="InterPro" id="IPR028082">
    <property type="entry name" value="Peripla_BP_I"/>
</dbReference>
<dbReference type="AlphaFoldDB" id="A0AAE3N8T3"/>
<protein>
    <submittedName>
        <fullName evidence="4">ABC transporter substrate-binding protein</fullName>
    </submittedName>
</protein>
<dbReference type="InterPro" id="IPR028081">
    <property type="entry name" value="Leu-bd"/>
</dbReference>
<dbReference type="CDD" id="cd06327">
    <property type="entry name" value="PBP1_SBP-like"/>
    <property type="match status" value="1"/>
</dbReference>
<evidence type="ECO:0000256" key="1">
    <source>
        <dbReference type="ARBA" id="ARBA00010062"/>
    </source>
</evidence>
<evidence type="ECO:0000256" key="2">
    <source>
        <dbReference type="ARBA" id="ARBA00022729"/>
    </source>
</evidence>
<keyword evidence="2" id="KW-0732">Signal</keyword>